<dbReference type="InterPro" id="IPR017441">
    <property type="entry name" value="Protein_kinase_ATP_BS"/>
</dbReference>
<dbReference type="InterPro" id="IPR001245">
    <property type="entry name" value="Ser-Thr/Tyr_kinase_cat_dom"/>
</dbReference>
<dbReference type="SMART" id="SM00220">
    <property type="entry name" value="S_TKc"/>
    <property type="match status" value="1"/>
</dbReference>
<name>A0A8T2T9M8_CERRI</name>
<feature type="region of interest" description="Disordered" evidence="12">
    <location>
        <begin position="55"/>
        <end position="80"/>
    </location>
</feature>
<evidence type="ECO:0000256" key="9">
    <source>
        <dbReference type="ARBA" id="ARBA00023136"/>
    </source>
</evidence>
<dbReference type="PROSITE" id="PS00107">
    <property type="entry name" value="PROTEIN_KINASE_ATP"/>
    <property type="match status" value="1"/>
</dbReference>
<proteinExistence type="predicted"/>
<keyword evidence="5" id="KW-0808">Transferase</keyword>
<keyword evidence="7" id="KW-0418">Kinase</keyword>
<gene>
    <name evidence="14" type="ORF">KP509_15G054200</name>
</gene>
<dbReference type="InterPro" id="IPR011009">
    <property type="entry name" value="Kinase-like_dom_sf"/>
</dbReference>
<evidence type="ECO:0000256" key="5">
    <source>
        <dbReference type="ARBA" id="ARBA00022679"/>
    </source>
</evidence>
<evidence type="ECO:0000259" key="13">
    <source>
        <dbReference type="PROSITE" id="PS50011"/>
    </source>
</evidence>
<organism evidence="14 15">
    <name type="scientific">Ceratopteris richardii</name>
    <name type="common">Triangle waterfern</name>
    <dbReference type="NCBI Taxonomy" id="49495"/>
    <lineage>
        <taxon>Eukaryota</taxon>
        <taxon>Viridiplantae</taxon>
        <taxon>Streptophyta</taxon>
        <taxon>Embryophyta</taxon>
        <taxon>Tracheophyta</taxon>
        <taxon>Polypodiopsida</taxon>
        <taxon>Polypodiidae</taxon>
        <taxon>Polypodiales</taxon>
        <taxon>Pteridineae</taxon>
        <taxon>Pteridaceae</taxon>
        <taxon>Parkerioideae</taxon>
        <taxon>Ceratopteris</taxon>
    </lineage>
</organism>
<evidence type="ECO:0000313" key="15">
    <source>
        <dbReference type="Proteomes" id="UP000825935"/>
    </source>
</evidence>
<evidence type="ECO:0000256" key="4">
    <source>
        <dbReference type="ARBA" id="ARBA00022527"/>
    </source>
</evidence>
<comment type="function">
    <text evidence="10">May be involved in plant defense signaling.</text>
</comment>
<accession>A0A8T2T9M8</accession>
<evidence type="ECO:0000256" key="1">
    <source>
        <dbReference type="ARBA" id="ARBA00004196"/>
    </source>
</evidence>
<protein>
    <recommendedName>
        <fullName evidence="3">non-specific serine/threonine protein kinase</fullName>
        <ecNumber evidence="3">2.7.11.1</ecNumber>
    </recommendedName>
</protein>
<dbReference type="Proteomes" id="UP000825935">
    <property type="component" value="Chromosome 15"/>
</dbReference>
<comment type="caution">
    <text evidence="14">The sequence shown here is derived from an EMBL/GenBank/DDBJ whole genome shotgun (WGS) entry which is preliminary data.</text>
</comment>
<dbReference type="AlphaFoldDB" id="A0A8T2T9M8"/>
<dbReference type="PROSITE" id="PS50011">
    <property type="entry name" value="PROTEIN_KINASE_DOM"/>
    <property type="match status" value="1"/>
</dbReference>
<evidence type="ECO:0000256" key="3">
    <source>
        <dbReference type="ARBA" id="ARBA00012513"/>
    </source>
</evidence>
<dbReference type="GO" id="GO:0005524">
    <property type="term" value="F:ATP binding"/>
    <property type="evidence" value="ECO:0007669"/>
    <property type="project" value="UniProtKB-UniRule"/>
</dbReference>
<evidence type="ECO:0000256" key="10">
    <source>
        <dbReference type="ARBA" id="ARBA00054261"/>
    </source>
</evidence>
<dbReference type="EMBL" id="CM035420">
    <property type="protein sequence ID" value="KAH7405033.1"/>
    <property type="molecule type" value="Genomic_DNA"/>
</dbReference>
<dbReference type="FunFam" id="1.10.510.10:FF:000032">
    <property type="entry name" value="Serine/threonine-protein kinase PBS1"/>
    <property type="match status" value="1"/>
</dbReference>
<dbReference type="OrthoDB" id="4062651at2759"/>
<keyword evidence="8 11" id="KW-0067">ATP-binding</keyword>
<evidence type="ECO:0000256" key="8">
    <source>
        <dbReference type="ARBA" id="ARBA00022840"/>
    </source>
</evidence>
<keyword evidence="6 11" id="KW-0547">Nucleotide-binding</keyword>
<evidence type="ECO:0000256" key="12">
    <source>
        <dbReference type="SAM" id="MobiDB-lite"/>
    </source>
</evidence>
<keyword evidence="15" id="KW-1185">Reference proteome</keyword>
<dbReference type="GO" id="GO:0012505">
    <property type="term" value="C:endomembrane system"/>
    <property type="evidence" value="ECO:0007669"/>
    <property type="project" value="UniProtKB-SubCell"/>
</dbReference>
<feature type="binding site" evidence="11">
    <location>
        <position position="133"/>
    </location>
    <ligand>
        <name>ATP</name>
        <dbReference type="ChEBI" id="CHEBI:30616"/>
    </ligand>
</feature>
<keyword evidence="9" id="KW-0472">Membrane</keyword>
<sequence>MGPLIPKQKSCEGDGGLHCIPSFACGLFTWPSSSARVVSASARVVSASGINADVSRRDRKEENELSSQEPAEDVPSFSPPRKFQFSELKSATRNFRPNSLIGEGGFGHVFKGWIDEHGTAPAKPGTGMVVAVKILKTDGPQGHKEWLAEVDYLGELHHPNLVHLIGYCNEGENRLLVYEFMEYGSLDQHLFRKARPLPWRIRMKIALDAAKGLAFLHDRNPPIIFRDLKTSNILLDCKYNAKLSDFGLAREGPIGGRSHVSTRIVGTYGYAAPEYVMTGHLTARSDIYSFGVVLLELLTGKRSMDASRPSGQHNLVEWTRPFLSDRKRVTLLVDPNLNGVYSPRGVHKLSSLAARCLSRDPRVRPSMQQVVDALTLIQNFTDMVEPVTPVASPLKDVRTKAKN</sequence>
<comment type="subcellular location">
    <subcellularLocation>
        <location evidence="1">Cell envelope</location>
    </subcellularLocation>
    <subcellularLocation>
        <location evidence="2">Endomembrane system</location>
    </subcellularLocation>
</comment>
<evidence type="ECO:0000313" key="14">
    <source>
        <dbReference type="EMBL" id="KAH7405033.1"/>
    </source>
</evidence>
<evidence type="ECO:0000256" key="2">
    <source>
        <dbReference type="ARBA" id="ARBA00004308"/>
    </source>
</evidence>
<evidence type="ECO:0000256" key="6">
    <source>
        <dbReference type="ARBA" id="ARBA00022741"/>
    </source>
</evidence>
<reference evidence="14" key="1">
    <citation type="submission" date="2021-08" db="EMBL/GenBank/DDBJ databases">
        <title>WGS assembly of Ceratopteris richardii.</title>
        <authorList>
            <person name="Marchant D.B."/>
            <person name="Chen G."/>
            <person name="Jenkins J."/>
            <person name="Shu S."/>
            <person name="Leebens-Mack J."/>
            <person name="Grimwood J."/>
            <person name="Schmutz J."/>
            <person name="Soltis P."/>
            <person name="Soltis D."/>
            <person name="Chen Z.-H."/>
        </authorList>
    </citation>
    <scope>NUCLEOTIDE SEQUENCE</scope>
    <source>
        <strain evidence="14">Whitten #5841</strain>
        <tissue evidence="14">Leaf</tissue>
    </source>
</reference>
<feature type="domain" description="Protein kinase" evidence="13">
    <location>
        <begin position="95"/>
        <end position="377"/>
    </location>
</feature>
<dbReference type="Gene3D" id="3.30.200.20">
    <property type="entry name" value="Phosphorylase Kinase, domain 1"/>
    <property type="match status" value="1"/>
</dbReference>
<dbReference type="InterPro" id="IPR050823">
    <property type="entry name" value="Plant_Ser_Thr_Prot_Kinase"/>
</dbReference>
<dbReference type="FunFam" id="3.30.200.20:FF:000228">
    <property type="entry name" value="Serine/threonine-protein kinase BIK1"/>
    <property type="match status" value="1"/>
</dbReference>
<dbReference type="PANTHER" id="PTHR45621">
    <property type="entry name" value="OS01G0588500 PROTEIN-RELATED"/>
    <property type="match status" value="1"/>
</dbReference>
<evidence type="ECO:0000256" key="7">
    <source>
        <dbReference type="ARBA" id="ARBA00022777"/>
    </source>
</evidence>
<dbReference type="GO" id="GO:0004674">
    <property type="term" value="F:protein serine/threonine kinase activity"/>
    <property type="evidence" value="ECO:0007669"/>
    <property type="project" value="UniProtKB-KW"/>
</dbReference>
<dbReference type="Gene3D" id="1.10.510.10">
    <property type="entry name" value="Transferase(Phosphotransferase) domain 1"/>
    <property type="match status" value="1"/>
</dbReference>
<keyword evidence="4" id="KW-0723">Serine/threonine-protein kinase</keyword>
<dbReference type="GO" id="GO:0005886">
    <property type="term" value="C:plasma membrane"/>
    <property type="evidence" value="ECO:0007669"/>
    <property type="project" value="UniProtKB-ARBA"/>
</dbReference>
<dbReference type="EC" id="2.7.11.1" evidence="3"/>
<dbReference type="InterPro" id="IPR000719">
    <property type="entry name" value="Prot_kinase_dom"/>
</dbReference>
<dbReference type="SUPFAM" id="SSF56112">
    <property type="entry name" value="Protein kinase-like (PK-like)"/>
    <property type="match status" value="1"/>
</dbReference>
<evidence type="ECO:0000256" key="11">
    <source>
        <dbReference type="PROSITE-ProRule" id="PRU10141"/>
    </source>
</evidence>
<dbReference type="Pfam" id="PF07714">
    <property type="entry name" value="PK_Tyr_Ser-Thr"/>
    <property type="match status" value="1"/>
</dbReference>